<dbReference type="Proteomes" id="UP000266841">
    <property type="component" value="Unassembled WGS sequence"/>
</dbReference>
<evidence type="ECO:0000313" key="3">
    <source>
        <dbReference type="EMBL" id="EJK73700.1"/>
    </source>
</evidence>
<keyword evidence="4" id="KW-1185">Reference proteome</keyword>
<protein>
    <submittedName>
        <fullName evidence="3">Uncharacterized protein</fullName>
    </submittedName>
</protein>
<dbReference type="AlphaFoldDB" id="K0T830"/>
<reference evidence="3 4" key="1">
    <citation type="journal article" date="2012" name="Genome Biol.">
        <title>Genome and low-iron response of an oceanic diatom adapted to chronic iron limitation.</title>
        <authorList>
            <person name="Lommer M."/>
            <person name="Specht M."/>
            <person name="Roy A.S."/>
            <person name="Kraemer L."/>
            <person name="Andreson R."/>
            <person name="Gutowska M.A."/>
            <person name="Wolf J."/>
            <person name="Bergner S.V."/>
            <person name="Schilhabel M.B."/>
            <person name="Klostermeier U.C."/>
            <person name="Beiko R.G."/>
            <person name="Rosenstiel P."/>
            <person name="Hippler M."/>
            <person name="Laroche J."/>
        </authorList>
    </citation>
    <scope>NUCLEOTIDE SEQUENCE [LARGE SCALE GENOMIC DNA]</scope>
    <source>
        <strain evidence="3 4">CCMP1005</strain>
    </source>
</reference>
<name>K0T830_THAOC</name>
<accession>K0T830</accession>
<sequence length="248" mass="27971">MGSCIEDDRNPYNDDEQEDREERFEAQEYAECKEWEVPEEEEEEDNAERRRRKLEQDEEEEEVQYFIGPYCSADGNSVHLGLFTDEYCTNFADNNSGKTTYKALAGDDLPYSSSSLVNSGCVSCVEQEDPNNSRDDEDDQEEEEEIRIADTCQQTYESAGKCETLVQGMSGEPNESGCSFINGIQYTRPDGIVNAKSSGWATFFICLFAGAFIGLAGVVYKLHKQVVAARRTPLLEKEDSQEDQPVMA</sequence>
<feature type="compositionally biased region" description="Acidic residues" evidence="1">
    <location>
        <begin position="37"/>
        <end position="46"/>
    </location>
</feature>
<feature type="region of interest" description="Disordered" evidence="1">
    <location>
        <begin position="1"/>
        <end position="61"/>
    </location>
</feature>
<feature type="transmembrane region" description="Helical" evidence="2">
    <location>
        <begin position="200"/>
        <end position="222"/>
    </location>
</feature>
<keyword evidence="2" id="KW-0812">Transmembrane</keyword>
<gene>
    <name evidence="3" type="ORF">THAOC_04660</name>
</gene>
<dbReference type="EMBL" id="AGNL01004276">
    <property type="protein sequence ID" value="EJK73700.1"/>
    <property type="molecule type" value="Genomic_DNA"/>
</dbReference>
<keyword evidence="2" id="KW-0472">Membrane</keyword>
<feature type="compositionally biased region" description="Basic and acidic residues" evidence="1">
    <location>
        <begin position="1"/>
        <end position="12"/>
    </location>
</feature>
<proteinExistence type="predicted"/>
<evidence type="ECO:0000256" key="2">
    <source>
        <dbReference type="SAM" id="Phobius"/>
    </source>
</evidence>
<dbReference type="eggNOG" id="ENOG502SMBQ">
    <property type="taxonomic scope" value="Eukaryota"/>
</dbReference>
<comment type="caution">
    <text evidence="3">The sequence shown here is derived from an EMBL/GenBank/DDBJ whole genome shotgun (WGS) entry which is preliminary data.</text>
</comment>
<feature type="compositionally biased region" description="Basic and acidic residues" evidence="1">
    <location>
        <begin position="20"/>
        <end position="36"/>
    </location>
</feature>
<evidence type="ECO:0000313" key="4">
    <source>
        <dbReference type="Proteomes" id="UP000266841"/>
    </source>
</evidence>
<organism evidence="3 4">
    <name type="scientific">Thalassiosira oceanica</name>
    <name type="common">Marine diatom</name>
    <dbReference type="NCBI Taxonomy" id="159749"/>
    <lineage>
        <taxon>Eukaryota</taxon>
        <taxon>Sar</taxon>
        <taxon>Stramenopiles</taxon>
        <taxon>Ochrophyta</taxon>
        <taxon>Bacillariophyta</taxon>
        <taxon>Coscinodiscophyceae</taxon>
        <taxon>Thalassiosirophycidae</taxon>
        <taxon>Thalassiosirales</taxon>
        <taxon>Thalassiosiraceae</taxon>
        <taxon>Thalassiosira</taxon>
    </lineage>
</organism>
<evidence type="ECO:0000256" key="1">
    <source>
        <dbReference type="SAM" id="MobiDB-lite"/>
    </source>
</evidence>
<keyword evidence="2" id="KW-1133">Transmembrane helix</keyword>